<dbReference type="SMART" id="SM00507">
    <property type="entry name" value="HNHc"/>
    <property type="match status" value="1"/>
</dbReference>
<feature type="compositionally biased region" description="Polar residues" evidence="1">
    <location>
        <begin position="218"/>
        <end position="236"/>
    </location>
</feature>
<dbReference type="InterPro" id="IPR002711">
    <property type="entry name" value="HNH"/>
</dbReference>
<dbReference type="InterPro" id="IPR003615">
    <property type="entry name" value="HNH_nuc"/>
</dbReference>
<keyword evidence="3" id="KW-0378">Hydrolase</keyword>
<reference evidence="4" key="1">
    <citation type="journal article" date="2019" name="Int. J. Syst. Evol. Microbiol.">
        <title>The Global Catalogue of Microorganisms (GCM) 10K type strain sequencing project: providing services to taxonomists for standard genome sequencing and annotation.</title>
        <authorList>
            <consortium name="The Broad Institute Genomics Platform"/>
            <consortium name="The Broad Institute Genome Sequencing Center for Infectious Disease"/>
            <person name="Wu L."/>
            <person name="Ma J."/>
        </authorList>
    </citation>
    <scope>NUCLEOTIDE SEQUENCE [LARGE SCALE GENOMIC DNA]</scope>
    <source>
        <strain evidence="4">CGMCC 4.7177</strain>
    </source>
</reference>
<protein>
    <submittedName>
        <fullName evidence="3">HNH endonuclease</fullName>
    </submittedName>
</protein>
<comment type="caution">
    <text evidence="3">The sequence shown here is derived from an EMBL/GenBank/DDBJ whole genome shotgun (WGS) entry which is preliminary data.</text>
</comment>
<gene>
    <name evidence="3" type="ORF">ACFPIH_45990</name>
</gene>
<dbReference type="GO" id="GO:0004519">
    <property type="term" value="F:endonuclease activity"/>
    <property type="evidence" value="ECO:0007669"/>
    <property type="project" value="UniProtKB-KW"/>
</dbReference>
<evidence type="ECO:0000313" key="3">
    <source>
        <dbReference type="EMBL" id="MFC4506721.1"/>
    </source>
</evidence>
<dbReference type="CDD" id="cd00085">
    <property type="entry name" value="HNHc"/>
    <property type="match status" value="1"/>
</dbReference>
<keyword evidence="3" id="KW-0255">Endonuclease</keyword>
<evidence type="ECO:0000259" key="2">
    <source>
        <dbReference type="SMART" id="SM00507"/>
    </source>
</evidence>
<dbReference type="Gene3D" id="1.10.30.50">
    <property type="match status" value="1"/>
</dbReference>
<accession>A0ABV9B886</accession>
<evidence type="ECO:0000256" key="1">
    <source>
        <dbReference type="SAM" id="MobiDB-lite"/>
    </source>
</evidence>
<organism evidence="3 4">
    <name type="scientific">Streptomyces vulcanius</name>
    <dbReference type="NCBI Taxonomy" id="1441876"/>
    <lineage>
        <taxon>Bacteria</taxon>
        <taxon>Bacillati</taxon>
        <taxon>Actinomycetota</taxon>
        <taxon>Actinomycetes</taxon>
        <taxon>Kitasatosporales</taxon>
        <taxon>Streptomycetaceae</taxon>
        <taxon>Streptomyces</taxon>
    </lineage>
</organism>
<name>A0ABV9B886_9ACTN</name>
<proteinExistence type="predicted"/>
<feature type="domain" description="HNH nuclease" evidence="2">
    <location>
        <begin position="345"/>
        <end position="406"/>
    </location>
</feature>
<dbReference type="Proteomes" id="UP001595839">
    <property type="component" value="Unassembled WGS sequence"/>
</dbReference>
<dbReference type="RefSeq" id="WP_381185095.1">
    <property type="nucleotide sequence ID" value="NZ_JBHSFK010000046.1"/>
</dbReference>
<feature type="region of interest" description="Disordered" evidence="1">
    <location>
        <begin position="218"/>
        <end position="266"/>
    </location>
</feature>
<keyword evidence="4" id="KW-1185">Reference proteome</keyword>
<dbReference type="Pfam" id="PF01844">
    <property type="entry name" value="HNH"/>
    <property type="match status" value="1"/>
</dbReference>
<sequence length="451" mass="48805">MPSGRWITVDDLVAHGWTTRMINSLGQPNRTETTSPGLEQPQFSRVQVLARWKKPGAKREAEAAQARYRFLKNLIDQLNAPGATVMVSAREVVVEGFTYGDLRIRIGDPPPNEYSRRISVLLQIRGDSPDHTDSFFESVSQKLRQTRAPAAGSTMAYHVHHPRQPGEQSAGVETTLDRPYGADARTGALWVPHGRDLPWVVTAANMFRSDLAPLLQSTQGQNATGSTAVRRSQQVEAESRGSRPGADAGAGPKPTSGTGPVGQRRCPVCGDAGLADGRSRHLKCEGSSVAAVAPDVMAASDVDAAPDRRDIARYRELVSSVERREATTRGRRVERVNHEIVRLDLARQAVLLRCGGRCENPACGGQPADVKDNGRPILEVDHVKRISEGGRDHPIQMVALCPNCHAMKEHGRQRDALSVTLLRVAEQAHAQWVATAASSGPTEATPPGSSL</sequence>
<evidence type="ECO:0000313" key="4">
    <source>
        <dbReference type="Proteomes" id="UP001595839"/>
    </source>
</evidence>
<dbReference type="EMBL" id="JBHSFK010000046">
    <property type="protein sequence ID" value="MFC4506721.1"/>
    <property type="molecule type" value="Genomic_DNA"/>
</dbReference>
<keyword evidence="3" id="KW-0540">Nuclease</keyword>